<evidence type="ECO:0000256" key="1">
    <source>
        <dbReference type="ARBA" id="ARBA00010990"/>
    </source>
</evidence>
<evidence type="ECO:0000313" key="4">
    <source>
        <dbReference type="EMBL" id="MBT1712471.1"/>
    </source>
</evidence>
<dbReference type="SUPFAM" id="SSF56214">
    <property type="entry name" value="4'-phosphopantetheinyl transferase"/>
    <property type="match status" value="2"/>
</dbReference>
<dbReference type="PANTHER" id="PTHR12215">
    <property type="entry name" value="PHOSPHOPANTETHEINE TRANSFERASE"/>
    <property type="match status" value="1"/>
</dbReference>
<dbReference type="InterPro" id="IPR037143">
    <property type="entry name" value="4-PPantetheinyl_Trfase_dom_sf"/>
</dbReference>
<evidence type="ECO:0000259" key="3">
    <source>
        <dbReference type="Pfam" id="PF01648"/>
    </source>
</evidence>
<keyword evidence="2 4" id="KW-0808">Transferase</keyword>
<dbReference type="InterPro" id="IPR050559">
    <property type="entry name" value="P-Pant_transferase_sf"/>
</dbReference>
<evidence type="ECO:0000313" key="5">
    <source>
        <dbReference type="Proteomes" id="UP001319080"/>
    </source>
</evidence>
<dbReference type="PANTHER" id="PTHR12215:SF10">
    <property type="entry name" value="L-AMINOADIPATE-SEMIALDEHYDE DEHYDROGENASE-PHOSPHOPANTETHEINYL TRANSFERASE"/>
    <property type="match status" value="1"/>
</dbReference>
<comment type="similarity">
    <text evidence="1">Belongs to the P-Pant transferase superfamily. Gsp/Sfp/HetI/AcpT family.</text>
</comment>
<evidence type="ECO:0000256" key="2">
    <source>
        <dbReference type="ARBA" id="ARBA00022679"/>
    </source>
</evidence>
<dbReference type="EMBL" id="JAHESE010000080">
    <property type="protein sequence ID" value="MBT1712471.1"/>
    <property type="molecule type" value="Genomic_DNA"/>
</dbReference>
<dbReference type="AlphaFoldDB" id="A0AAP2E3P1"/>
<reference evidence="4 5" key="1">
    <citation type="submission" date="2021-05" db="EMBL/GenBank/DDBJ databases">
        <title>A Polyphasic approach of four new species of the genus Ohtaekwangia: Ohtaekwangia histidinii sp. nov., Ohtaekwangia cretensis sp. nov., Ohtaekwangia indiensis sp. nov., Ohtaekwangia reichenbachii sp. nov. from diverse environment.</title>
        <authorList>
            <person name="Octaviana S."/>
        </authorList>
    </citation>
    <scope>NUCLEOTIDE SEQUENCE [LARGE SCALE GENOMIC DNA]</scope>
    <source>
        <strain evidence="4 5">PWU5</strain>
    </source>
</reference>
<sequence>MLTVACVNRTSTSPEAIQTLAQRLGLSGMLPPAVESSHYARHVLGRWLILQVLRDLQVSVTVADIRTSLYGKPYIPAAPAFSLSHSHDLIICAALRHGPVGIDIEHLRPLAWPAYRQAFSQQEWGAVATAACPSEALLHRWTQKESVLKADGRGLQLPLSSVALHGLQATIGEEPQPWHLLPLAWQGYTVCVSTRVPVQTVRLKDLVV</sequence>
<feature type="domain" description="4'-phosphopantetheinyl transferase" evidence="3">
    <location>
        <begin position="99"/>
        <end position="164"/>
    </location>
</feature>
<dbReference type="GO" id="GO:0008897">
    <property type="term" value="F:holo-[acyl-carrier-protein] synthase activity"/>
    <property type="evidence" value="ECO:0007669"/>
    <property type="project" value="InterPro"/>
</dbReference>
<accession>A0AAP2E3P1</accession>
<dbReference type="GO" id="GO:0000287">
    <property type="term" value="F:magnesium ion binding"/>
    <property type="evidence" value="ECO:0007669"/>
    <property type="project" value="InterPro"/>
</dbReference>
<proteinExistence type="inferred from homology"/>
<dbReference type="Proteomes" id="UP001319080">
    <property type="component" value="Unassembled WGS sequence"/>
</dbReference>
<comment type="caution">
    <text evidence="4">The sequence shown here is derived from an EMBL/GenBank/DDBJ whole genome shotgun (WGS) entry which is preliminary data.</text>
</comment>
<keyword evidence="5" id="KW-1185">Reference proteome</keyword>
<gene>
    <name evidence="4" type="ORF">KK062_29825</name>
</gene>
<dbReference type="GO" id="GO:0005829">
    <property type="term" value="C:cytosol"/>
    <property type="evidence" value="ECO:0007669"/>
    <property type="project" value="TreeGrafter"/>
</dbReference>
<dbReference type="GO" id="GO:0019878">
    <property type="term" value="P:lysine biosynthetic process via aminoadipic acid"/>
    <property type="evidence" value="ECO:0007669"/>
    <property type="project" value="TreeGrafter"/>
</dbReference>
<organism evidence="4 5">
    <name type="scientific">Dawidia cretensis</name>
    <dbReference type="NCBI Taxonomy" id="2782350"/>
    <lineage>
        <taxon>Bacteria</taxon>
        <taxon>Pseudomonadati</taxon>
        <taxon>Bacteroidota</taxon>
        <taxon>Cytophagia</taxon>
        <taxon>Cytophagales</taxon>
        <taxon>Chryseotaleaceae</taxon>
        <taxon>Dawidia</taxon>
    </lineage>
</organism>
<dbReference type="Pfam" id="PF01648">
    <property type="entry name" value="ACPS"/>
    <property type="match status" value="1"/>
</dbReference>
<dbReference type="InterPro" id="IPR008278">
    <property type="entry name" value="4-PPantetheinyl_Trfase_dom"/>
</dbReference>
<protein>
    <submittedName>
        <fullName evidence="4">4'-phosphopantetheinyl transferase superfamily protein</fullName>
    </submittedName>
</protein>
<dbReference type="Gene3D" id="3.90.470.20">
    <property type="entry name" value="4'-phosphopantetheinyl transferase domain"/>
    <property type="match status" value="2"/>
</dbReference>
<dbReference type="RefSeq" id="WP_254088033.1">
    <property type="nucleotide sequence ID" value="NZ_JAHESE010000080.1"/>
</dbReference>
<name>A0AAP2E3P1_9BACT</name>